<gene>
    <name evidence="1" type="ORF">Anapl_18439</name>
</gene>
<dbReference type="Proteomes" id="UP000296049">
    <property type="component" value="Unassembled WGS sequence"/>
</dbReference>
<dbReference type="EMBL" id="KB752358">
    <property type="protein sequence ID" value="EOA92974.1"/>
    <property type="molecule type" value="Genomic_DNA"/>
</dbReference>
<dbReference type="AlphaFoldDB" id="R0KV17"/>
<keyword evidence="2" id="KW-1185">Reference proteome</keyword>
<reference evidence="2" key="1">
    <citation type="journal article" date="2013" name="Nat. Genet.">
        <title>The duck genome and transcriptome provide insight into an avian influenza virus reservoir species.</title>
        <authorList>
            <person name="Huang Y."/>
            <person name="Li Y."/>
            <person name="Burt D.W."/>
            <person name="Chen H."/>
            <person name="Zhang Y."/>
            <person name="Qian W."/>
            <person name="Kim H."/>
            <person name="Gan S."/>
            <person name="Zhao Y."/>
            <person name="Li J."/>
            <person name="Yi K."/>
            <person name="Feng H."/>
            <person name="Zhu P."/>
            <person name="Li B."/>
            <person name="Liu Q."/>
            <person name="Fairley S."/>
            <person name="Magor K.E."/>
            <person name="Du Z."/>
            <person name="Hu X."/>
            <person name="Goodman L."/>
            <person name="Tafer H."/>
            <person name="Vignal A."/>
            <person name="Lee T."/>
            <person name="Kim K.W."/>
            <person name="Sheng Z."/>
            <person name="An Y."/>
            <person name="Searle S."/>
            <person name="Herrero J."/>
            <person name="Groenen M.A."/>
            <person name="Crooijmans R.P."/>
            <person name="Faraut T."/>
            <person name="Cai Q."/>
            <person name="Webster R.G."/>
            <person name="Aldridge J.R."/>
            <person name="Warren W.C."/>
            <person name="Bartschat S."/>
            <person name="Kehr S."/>
            <person name="Marz M."/>
            <person name="Stadler P.F."/>
            <person name="Smith J."/>
            <person name="Kraus R.H."/>
            <person name="Zhao Y."/>
            <person name="Ren L."/>
            <person name="Fei J."/>
            <person name="Morisson M."/>
            <person name="Kaiser P."/>
            <person name="Griffin D.K."/>
            <person name="Rao M."/>
            <person name="Pitel F."/>
            <person name="Wang J."/>
            <person name="Li N."/>
        </authorList>
    </citation>
    <scope>NUCLEOTIDE SEQUENCE [LARGE SCALE GENOMIC DNA]</scope>
</reference>
<evidence type="ECO:0000313" key="1">
    <source>
        <dbReference type="EMBL" id="EOA92974.1"/>
    </source>
</evidence>
<evidence type="ECO:0000313" key="2">
    <source>
        <dbReference type="Proteomes" id="UP000296049"/>
    </source>
</evidence>
<protein>
    <submittedName>
        <fullName evidence="1">Uncharacterized protein</fullName>
    </submittedName>
</protein>
<sequence length="211" mass="23731">MAGPNQEHLLIKNSVCCGAEGVTRIVTKSLKTPELGHVLLLYKNNPVFKGKTMHLNWFPGVTVKSSEPRKTFELIYEHQNSHTTPTDAEGAAGVSSFVPLPPELLILHWFHDLQNNSGSYSLYQELFAPIWSSEARDCHRYITRLLREVKPDKRRDLSTCLIFARHTIPPALECIEKFMYLAVSQDLASGKGIFQLEAKAIKASSQPQTSR</sequence>
<organism evidence="1 2">
    <name type="scientific">Anas platyrhynchos</name>
    <name type="common">Mallard</name>
    <name type="synonym">Anas boschas</name>
    <dbReference type="NCBI Taxonomy" id="8839"/>
    <lineage>
        <taxon>Eukaryota</taxon>
        <taxon>Metazoa</taxon>
        <taxon>Chordata</taxon>
        <taxon>Craniata</taxon>
        <taxon>Vertebrata</taxon>
        <taxon>Euteleostomi</taxon>
        <taxon>Archelosauria</taxon>
        <taxon>Archosauria</taxon>
        <taxon>Dinosauria</taxon>
        <taxon>Saurischia</taxon>
        <taxon>Theropoda</taxon>
        <taxon>Coelurosauria</taxon>
        <taxon>Aves</taxon>
        <taxon>Neognathae</taxon>
        <taxon>Galloanserae</taxon>
        <taxon>Anseriformes</taxon>
        <taxon>Anatidae</taxon>
        <taxon>Anatinae</taxon>
        <taxon>Anas</taxon>
    </lineage>
</organism>
<accession>R0KV17</accession>
<proteinExistence type="predicted"/>
<name>R0KV17_ANAPL</name>